<dbReference type="GO" id="GO:0016887">
    <property type="term" value="F:ATP hydrolysis activity"/>
    <property type="evidence" value="ECO:0007669"/>
    <property type="project" value="RHEA"/>
</dbReference>
<feature type="region of interest" description="Disordered" evidence="10">
    <location>
        <begin position="753"/>
        <end position="784"/>
    </location>
</feature>
<feature type="region of interest" description="Disordered" evidence="10">
    <location>
        <begin position="1050"/>
        <end position="1075"/>
    </location>
</feature>
<evidence type="ECO:0000313" key="14">
    <source>
        <dbReference type="Proteomes" id="UP000307440"/>
    </source>
</evidence>
<dbReference type="SUPFAM" id="SSF52540">
    <property type="entry name" value="P-loop containing nucleoside triphosphate hydrolases"/>
    <property type="match status" value="1"/>
</dbReference>
<organism evidence="13 14">
    <name type="scientific">Coprinopsis marcescibilis</name>
    <name type="common">Agaric fungus</name>
    <name type="synonym">Psathyrella marcescibilis</name>
    <dbReference type="NCBI Taxonomy" id="230819"/>
    <lineage>
        <taxon>Eukaryota</taxon>
        <taxon>Fungi</taxon>
        <taxon>Dikarya</taxon>
        <taxon>Basidiomycota</taxon>
        <taxon>Agaricomycotina</taxon>
        <taxon>Agaricomycetes</taxon>
        <taxon>Agaricomycetidae</taxon>
        <taxon>Agaricales</taxon>
        <taxon>Agaricineae</taxon>
        <taxon>Psathyrellaceae</taxon>
        <taxon>Coprinopsis</taxon>
    </lineage>
</organism>
<dbReference type="PANTHER" id="PTHR14025">
    <property type="entry name" value="FANCONI ANEMIA GROUP M FANCM FAMILY MEMBER"/>
    <property type="match status" value="1"/>
</dbReference>
<feature type="compositionally biased region" description="Acidic residues" evidence="10">
    <location>
        <begin position="817"/>
        <end position="827"/>
    </location>
</feature>
<dbReference type="FunFam" id="3.40.50.300:FF:000861">
    <property type="entry name" value="Fanconi anemia, complementation group M"/>
    <property type="match status" value="1"/>
</dbReference>
<feature type="compositionally biased region" description="Polar residues" evidence="10">
    <location>
        <begin position="944"/>
        <end position="957"/>
    </location>
</feature>
<evidence type="ECO:0000256" key="2">
    <source>
        <dbReference type="ARBA" id="ARBA00009889"/>
    </source>
</evidence>
<feature type="compositionally biased region" description="Basic and acidic residues" evidence="10">
    <location>
        <begin position="1193"/>
        <end position="1203"/>
    </location>
</feature>
<comment type="catalytic activity">
    <reaction evidence="8 9">
        <text>ATP + H2O = ADP + phosphate + H(+)</text>
        <dbReference type="Rhea" id="RHEA:13065"/>
        <dbReference type="ChEBI" id="CHEBI:15377"/>
        <dbReference type="ChEBI" id="CHEBI:15378"/>
        <dbReference type="ChEBI" id="CHEBI:30616"/>
        <dbReference type="ChEBI" id="CHEBI:43474"/>
        <dbReference type="ChEBI" id="CHEBI:456216"/>
        <dbReference type="EC" id="3.6.4.12"/>
    </reaction>
</comment>
<dbReference type="InterPro" id="IPR039686">
    <property type="entry name" value="FANCM/Mph1-like_ID"/>
</dbReference>
<feature type="compositionally biased region" description="Acidic residues" evidence="10">
    <location>
        <begin position="991"/>
        <end position="1000"/>
    </location>
</feature>
<dbReference type="SMART" id="SM00487">
    <property type="entry name" value="DEXDc"/>
    <property type="match status" value="1"/>
</dbReference>
<feature type="compositionally biased region" description="Acidic residues" evidence="10">
    <location>
        <begin position="1234"/>
        <end position="1249"/>
    </location>
</feature>
<evidence type="ECO:0000256" key="9">
    <source>
        <dbReference type="RuleBase" id="RU367027"/>
    </source>
</evidence>
<dbReference type="Proteomes" id="UP000307440">
    <property type="component" value="Unassembled WGS sequence"/>
</dbReference>
<dbReference type="OrthoDB" id="164902at2759"/>
<evidence type="ECO:0000256" key="7">
    <source>
        <dbReference type="ARBA" id="ARBA00023242"/>
    </source>
</evidence>
<dbReference type="Pfam" id="PF04851">
    <property type="entry name" value="ResIII"/>
    <property type="match status" value="1"/>
</dbReference>
<dbReference type="InterPro" id="IPR044749">
    <property type="entry name" value="FANCM_DEXDc"/>
</dbReference>
<dbReference type="GO" id="GO:0043138">
    <property type="term" value="F:3'-5' DNA helicase activity"/>
    <property type="evidence" value="ECO:0007669"/>
    <property type="project" value="InterPro"/>
</dbReference>
<dbReference type="GO" id="GO:0045003">
    <property type="term" value="P:double-strand break repair via synthesis-dependent strand annealing"/>
    <property type="evidence" value="ECO:0007669"/>
    <property type="project" value="TreeGrafter"/>
</dbReference>
<evidence type="ECO:0000259" key="11">
    <source>
        <dbReference type="PROSITE" id="PS51192"/>
    </source>
</evidence>
<evidence type="ECO:0000256" key="6">
    <source>
        <dbReference type="ARBA" id="ARBA00022840"/>
    </source>
</evidence>
<evidence type="ECO:0000256" key="10">
    <source>
        <dbReference type="SAM" id="MobiDB-lite"/>
    </source>
</evidence>
<feature type="region of interest" description="Disordered" evidence="10">
    <location>
        <begin position="1096"/>
        <end position="1264"/>
    </location>
</feature>
<evidence type="ECO:0000256" key="5">
    <source>
        <dbReference type="ARBA" id="ARBA00022806"/>
    </source>
</evidence>
<dbReference type="PROSITE" id="PS51194">
    <property type="entry name" value="HELICASE_CTER"/>
    <property type="match status" value="1"/>
</dbReference>
<dbReference type="PROSITE" id="PS51192">
    <property type="entry name" value="HELICASE_ATP_BIND_1"/>
    <property type="match status" value="1"/>
</dbReference>
<feature type="compositionally biased region" description="Basic residues" evidence="10">
    <location>
        <begin position="152"/>
        <end position="161"/>
    </location>
</feature>
<feature type="region of interest" description="Disordered" evidence="10">
    <location>
        <begin position="71"/>
        <end position="178"/>
    </location>
</feature>
<dbReference type="InterPro" id="IPR006935">
    <property type="entry name" value="Helicase/UvrB_N"/>
</dbReference>
<comment type="function">
    <text evidence="9">ATP-dependent DNA helicase involved in DNA damage repair by homologous recombination and in genome maintenance. Capable of unwinding D-loops. Plays a role in limiting crossover recombinants during mitotic DNA double-strand break (DSB) repair. Component of a FANCM-MHF complex which promotes gene conversion at blocked replication forks, probably by reversal of the stalled fork.</text>
</comment>
<comment type="subunit">
    <text evidence="9">Interacts with the MHF histone-fold complex to form the FANCM-MHF complex.</text>
</comment>
<dbReference type="InterPro" id="IPR014001">
    <property type="entry name" value="Helicase_ATP-bd"/>
</dbReference>
<keyword evidence="7" id="KW-0539">Nucleus</keyword>
<comment type="subcellular location">
    <subcellularLocation>
        <location evidence="1 9">Nucleus</location>
    </subcellularLocation>
</comment>
<keyword evidence="3" id="KW-0547">Nucleotide-binding</keyword>
<sequence>MSSDGFFEDIDFDDAALLEIDALEAAALGSTQSNPPQPKPLEADSSFNDLSFDIDEGELEKLDDFVEKVYSGERPPVAGPSTYTGRQITRTNSNNLVQTTLFGGTIPSQPSSSKPRSTQLQRTKSATRNLFGKQAAKTKEWDHTAFSATGNQRKKPTKGKGKANASSDDEHDDGEDAIELPAPFIPSTPWPPKMHLKPDLLEAKHWIFPTNRSKRAYQYNIVKNALLENTLVALPTGMGKTFIAGVVMLNYYRWFPEGKIIFLAVTKPLVAQQAIACHETCGIPGPDGIEMTGNVRTALRARYWEEKRVFYMTPQTLQTDLTSGRCNPEEVILLVIDEAHHATGNHSYNQVIRYLMSKNPHFRVLALTATPGNAVEKVQDIIDGLHISHIEIRNEESIDLKPYIFEKAVKTHVLQATGDVGIVRDMLVKYIDKIAGPLRNQGLFISQAIKLHPYYPLRLLSESKNKRFYQPLHQLSQLARAMLYVLTGSIPSCHEYLLEIKEKEENDLKTNEKAKKVWTDNPIFKELMQKLDDLKINGSTPHPKMEKLINILVNFFGTRMPDAESGQDGQTPEESTSRVMVFSSYRAVVEEIVSQLESHKPLIRAAAFTGQATDKKGRKGLKQKEQTELIQRFQRGEFNVLVATCIGEEGLDIGEVDCTVCYDTDKAPIRMVQRFGRTGRKRAGEVHALLAETREEFNLDKAKEHYSEIQKVICRGEVFKLYADVPRLLPDTIKPECVEKVMEMVSYVPETTIKRAPSGQGGKAAPKRKRNEDPGRNIPAGMAAGFTPASDIFEAFKKKKRKVIEETIIEETRDFEELGTDDDDDKVIDDSSLAPARRTQSEKAAKKKKASTGIRRSKTEGGTKKRKGKGKGKGKENEPNLLLSMSPTELAKQGESDDDDRAIERGIFFGSPRRSSSSHFVATLSPARSATPAKKNQRPKPRSKSTIQSTLKQQPDSDSGDDGFAEMRGWSEQIVLRASSSSPGRQLDVIDVIDTEDEDSIGSPEDKETSGEGVSTSSKTTPSPIRDEGLAHNNDISWLVDDDDDDMFHTIEIKSSPPVPSRALSIKSSPPLPSPVFAPKFQRIEVGNESIEISEPFFTQKLKPRRVGFQSPDPQPVASGSRSKPTRPGRSGGMLPPPLPVRFNKEQTSPAAPEPTFPVQRLPPKRRRATVVHSDPSSSEESEQPPLSQRRLNPREESTPERPPKKKPKRAKPSLLSKNRNLVFDAEAAHSGDEVSEGYSDDEEEDEEDRAFIKNSPLTQAPAGYEQTQAYRRSLMTQVPFGDGPVFATRPIRGRPFGRMSPTRRFTLPSSSPGPDGEDSEPNEYEVGSFIVPDEADISLELNSDDVFLET</sequence>
<dbReference type="STRING" id="230819.A0A5C3KRQ8"/>
<proteinExistence type="inferred from homology"/>
<dbReference type="InterPro" id="IPR027417">
    <property type="entry name" value="P-loop_NTPase"/>
</dbReference>
<protein>
    <recommendedName>
        <fullName evidence="9">ATP-dependent DNA helicase</fullName>
        <ecNumber evidence="9">3.6.4.12</ecNumber>
    </recommendedName>
</protein>
<dbReference type="SMART" id="SM00490">
    <property type="entry name" value="HELICc"/>
    <property type="match status" value="1"/>
</dbReference>
<dbReference type="CDD" id="cd18033">
    <property type="entry name" value="DEXDc_FANCM"/>
    <property type="match status" value="1"/>
</dbReference>
<dbReference type="Gene3D" id="3.40.50.300">
    <property type="entry name" value="P-loop containing nucleotide triphosphate hydrolases"/>
    <property type="match status" value="2"/>
</dbReference>
<evidence type="ECO:0000256" key="1">
    <source>
        <dbReference type="ARBA" id="ARBA00004123"/>
    </source>
</evidence>
<dbReference type="PANTHER" id="PTHR14025:SF20">
    <property type="entry name" value="FANCONI ANEMIA GROUP M PROTEIN"/>
    <property type="match status" value="1"/>
</dbReference>
<feature type="domain" description="Helicase ATP-binding" evidence="11">
    <location>
        <begin position="221"/>
        <end position="389"/>
    </location>
</feature>
<evidence type="ECO:0000256" key="8">
    <source>
        <dbReference type="ARBA" id="ARBA00047995"/>
    </source>
</evidence>
<evidence type="ECO:0000259" key="12">
    <source>
        <dbReference type="PROSITE" id="PS51194"/>
    </source>
</evidence>
<dbReference type="EMBL" id="ML210225">
    <property type="protein sequence ID" value="TFK23114.1"/>
    <property type="molecule type" value="Genomic_DNA"/>
</dbReference>
<keyword evidence="4 13" id="KW-0378">Hydrolase</keyword>
<feature type="compositionally biased region" description="Acidic residues" evidence="10">
    <location>
        <begin position="167"/>
        <end position="178"/>
    </location>
</feature>
<accession>A0A5C3KRQ8</accession>
<evidence type="ECO:0000256" key="4">
    <source>
        <dbReference type="ARBA" id="ARBA00022801"/>
    </source>
</evidence>
<evidence type="ECO:0000313" key="13">
    <source>
        <dbReference type="EMBL" id="TFK23114.1"/>
    </source>
</evidence>
<dbReference type="GO" id="GO:0009378">
    <property type="term" value="F:four-way junction helicase activity"/>
    <property type="evidence" value="ECO:0007669"/>
    <property type="project" value="TreeGrafter"/>
</dbReference>
<dbReference type="Pfam" id="PF00271">
    <property type="entry name" value="Helicase_C"/>
    <property type="match status" value="1"/>
</dbReference>
<feature type="compositionally biased region" description="Polar residues" evidence="10">
    <location>
        <begin position="81"/>
        <end position="128"/>
    </location>
</feature>
<dbReference type="GO" id="GO:0005634">
    <property type="term" value="C:nucleus"/>
    <property type="evidence" value="ECO:0007669"/>
    <property type="project" value="UniProtKB-SubCell"/>
</dbReference>
<feature type="region of interest" description="Disordered" evidence="10">
    <location>
        <begin position="1279"/>
        <end position="1328"/>
    </location>
</feature>
<evidence type="ECO:0000256" key="3">
    <source>
        <dbReference type="ARBA" id="ARBA00022741"/>
    </source>
</evidence>
<dbReference type="GO" id="GO:0000400">
    <property type="term" value="F:four-way junction DNA binding"/>
    <property type="evidence" value="ECO:0007669"/>
    <property type="project" value="TreeGrafter"/>
</dbReference>
<dbReference type="GO" id="GO:0005524">
    <property type="term" value="F:ATP binding"/>
    <property type="evidence" value="ECO:0007669"/>
    <property type="project" value="UniProtKB-UniRule"/>
</dbReference>
<gene>
    <name evidence="13" type="ORF">FA15DRAFT_670851</name>
</gene>
<feature type="domain" description="Helicase C-terminal" evidence="12">
    <location>
        <begin position="564"/>
        <end position="726"/>
    </location>
</feature>
<dbReference type="GO" id="GO:0036297">
    <property type="term" value="P:interstrand cross-link repair"/>
    <property type="evidence" value="ECO:0007669"/>
    <property type="project" value="UniProtKB-ARBA"/>
</dbReference>
<name>A0A5C3KRQ8_COPMA</name>
<reference evidence="13 14" key="1">
    <citation type="journal article" date="2019" name="Nat. Ecol. Evol.">
        <title>Megaphylogeny resolves global patterns of mushroom evolution.</title>
        <authorList>
            <person name="Varga T."/>
            <person name="Krizsan K."/>
            <person name="Foldi C."/>
            <person name="Dima B."/>
            <person name="Sanchez-Garcia M."/>
            <person name="Sanchez-Ramirez S."/>
            <person name="Szollosi G.J."/>
            <person name="Szarkandi J.G."/>
            <person name="Papp V."/>
            <person name="Albert L."/>
            <person name="Andreopoulos W."/>
            <person name="Angelini C."/>
            <person name="Antonin V."/>
            <person name="Barry K.W."/>
            <person name="Bougher N.L."/>
            <person name="Buchanan P."/>
            <person name="Buyck B."/>
            <person name="Bense V."/>
            <person name="Catcheside P."/>
            <person name="Chovatia M."/>
            <person name="Cooper J."/>
            <person name="Damon W."/>
            <person name="Desjardin D."/>
            <person name="Finy P."/>
            <person name="Geml J."/>
            <person name="Haridas S."/>
            <person name="Hughes K."/>
            <person name="Justo A."/>
            <person name="Karasinski D."/>
            <person name="Kautmanova I."/>
            <person name="Kiss B."/>
            <person name="Kocsube S."/>
            <person name="Kotiranta H."/>
            <person name="LaButti K.M."/>
            <person name="Lechner B.E."/>
            <person name="Liimatainen K."/>
            <person name="Lipzen A."/>
            <person name="Lukacs Z."/>
            <person name="Mihaltcheva S."/>
            <person name="Morgado L.N."/>
            <person name="Niskanen T."/>
            <person name="Noordeloos M.E."/>
            <person name="Ohm R.A."/>
            <person name="Ortiz-Santana B."/>
            <person name="Ovrebo C."/>
            <person name="Racz N."/>
            <person name="Riley R."/>
            <person name="Savchenko A."/>
            <person name="Shiryaev A."/>
            <person name="Soop K."/>
            <person name="Spirin V."/>
            <person name="Szebenyi C."/>
            <person name="Tomsovsky M."/>
            <person name="Tulloss R.E."/>
            <person name="Uehling J."/>
            <person name="Grigoriev I.V."/>
            <person name="Vagvolgyi C."/>
            <person name="Papp T."/>
            <person name="Martin F.M."/>
            <person name="Miettinen O."/>
            <person name="Hibbett D.S."/>
            <person name="Nagy L.G."/>
        </authorList>
    </citation>
    <scope>NUCLEOTIDE SEQUENCE [LARGE SCALE GENOMIC DNA]</scope>
    <source>
        <strain evidence="13 14">CBS 121175</strain>
    </source>
</reference>
<feature type="compositionally biased region" description="Polar residues" evidence="10">
    <location>
        <begin position="1012"/>
        <end position="1023"/>
    </location>
</feature>
<dbReference type="EC" id="3.6.4.12" evidence="9"/>
<dbReference type="InterPro" id="IPR001650">
    <property type="entry name" value="Helicase_C-like"/>
</dbReference>
<keyword evidence="6" id="KW-0067">ATP-binding</keyword>
<dbReference type="CDD" id="cd12091">
    <property type="entry name" value="FANCM_ID"/>
    <property type="match status" value="1"/>
</dbReference>
<feature type="region of interest" description="Disordered" evidence="10">
    <location>
        <begin position="28"/>
        <end position="48"/>
    </location>
</feature>
<keyword evidence="14" id="KW-1185">Reference proteome</keyword>
<feature type="region of interest" description="Disordered" evidence="10">
    <location>
        <begin position="815"/>
        <end position="1032"/>
    </location>
</feature>
<comment type="similarity">
    <text evidence="2 9">Belongs to the DEAD box helicase family. DEAH subfamily. FANCM sub-subfamily.</text>
</comment>
<keyword evidence="5" id="KW-0347">Helicase</keyword>